<evidence type="ECO:0000256" key="10">
    <source>
        <dbReference type="ARBA" id="ARBA00024202"/>
    </source>
</evidence>
<organism evidence="13 14">
    <name type="scientific">Denitrovibrio acetiphilus (strain DSM 12809 / NBRC 114555 / N2460)</name>
    <dbReference type="NCBI Taxonomy" id="522772"/>
    <lineage>
        <taxon>Bacteria</taxon>
        <taxon>Pseudomonadati</taxon>
        <taxon>Deferribacterota</taxon>
        <taxon>Deferribacteres</taxon>
        <taxon>Deferribacterales</taxon>
        <taxon>Geovibrionaceae</taxon>
        <taxon>Denitrovibrio</taxon>
    </lineage>
</organism>
<evidence type="ECO:0000256" key="6">
    <source>
        <dbReference type="ARBA" id="ARBA00022989"/>
    </source>
</evidence>
<evidence type="ECO:0000256" key="2">
    <source>
        <dbReference type="ARBA" id="ARBA00022448"/>
    </source>
</evidence>
<sequence length="310" mass="34911" precursor="true">MAAFILKRIGLLIPIMFAVSVIVFGVLRLGPIDPALAYLLNSRIPPTQEALEVTRVELGLNKPLVEQYVHWLKNAAVLDFGKSYTTKRDVFGDLMYYFPTTLKLACTSMLVVILLSIPMGIAAALRRNRIFDNIVKLISFIGVSTPSFWLGFILMYFFAVKLQLLPAFGEHGVLSYIMPILTLSFMSIAINTRLTRTSFLEHFNQRSVTYARVMGVSEKKIVSKYTLKNSMLPIVTSFGMHFGELLGGAVVVETLFAWPGVGRYVVSSIHNHDYPVIQCFMILMTAIFVIMNLATDIVYAYLNPKIRYEK</sequence>
<dbReference type="PaxDb" id="522772-Dacet_1573"/>
<dbReference type="eggNOG" id="COG0601">
    <property type="taxonomic scope" value="Bacteria"/>
</dbReference>
<evidence type="ECO:0000259" key="12">
    <source>
        <dbReference type="PROSITE" id="PS50928"/>
    </source>
</evidence>
<keyword evidence="3" id="KW-1003">Cell membrane</keyword>
<keyword evidence="4" id="KW-0533">Nickel</keyword>
<feature type="transmembrane region" description="Helical" evidence="11">
    <location>
        <begin position="171"/>
        <end position="190"/>
    </location>
</feature>
<keyword evidence="6 11" id="KW-1133">Transmembrane helix</keyword>
<proteinExistence type="inferred from homology"/>
<dbReference type="InParanoid" id="D4H8J3"/>
<dbReference type="InterPro" id="IPR035906">
    <property type="entry name" value="MetI-like_sf"/>
</dbReference>
<evidence type="ECO:0000313" key="13">
    <source>
        <dbReference type="EMBL" id="ADD68342.1"/>
    </source>
</evidence>
<dbReference type="PANTHER" id="PTHR43163">
    <property type="entry name" value="DIPEPTIDE TRANSPORT SYSTEM PERMEASE PROTEIN DPPB-RELATED"/>
    <property type="match status" value="1"/>
</dbReference>
<reference evidence="13 14" key="1">
    <citation type="journal article" date="2010" name="Stand. Genomic Sci.">
        <title>Complete genome sequence of Denitrovibrio acetiphilus type strain (N2460).</title>
        <authorList>
            <person name="Kiss H."/>
            <person name="Lang E."/>
            <person name="Lapidus A."/>
            <person name="Copeland A."/>
            <person name="Nolan M."/>
            <person name="Glavina Del Rio T."/>
            <person name="Chen F."/>
            <person name="Lucas S."/>
            <person name="Tice H."/>
            <person name="Cheng J.F."/>
            <person name="Han C."/>
            <person name="Goodwin L."/>
            <person name="Pitluck S."/>
            <person name="Liolios K."/>
            <person name="Pati A."/>
            <person name="Ivanova N."/>
            <person name="Mavromatis K."/>
            <person name="Chen A."/>
            <person name="Palaniappan K."/>
            <person name="Land M."/>
            <person name="Hauser L."/>
            <person name="Chang Y.J."/>
            <person name="Jeffries C.D."/>
            <person name="Detter J.C."/>
            <person name="Brettin T."/>
            <person name="Spring S."/>
            <person name="Rohde M."/>
            <person name="Goker M."/>
            <person name="Woyke T."/>
            <person name="Bristow J."/>
            <person name="Eisen J.A."/>
            <person name="Markowitz V."/>
            <person name="Hugenholtz P."/>
            <person name="Kyrpides N.C."/>
            <person name="Klenk H.P."/>
        </authorList>
    </citation>
    <scope>NUCLEOTIDE SEQUENCE [LARGE SCALE GENOMIC DNA]</scope>
    <source>
        <strain evidence="14">DSM 12809 / NBRC 114555 / N2460</strain>
    </source>
</reference>
<dbReference type="HOGENOM" id="CLU_036879_0_2_0"/>
<dbReference type="FunCoup" id="D4H8J3">
    <property type="interactions" value="154"/>
</dbReference>
<keyword evidence="2 11" id="KW-0813">Transport</keyword>
<comment type="subcellular location">
    <subcellularLocation>
        <location evidence="1 11">Cell membrane</location>
        <topology evidence="1 11">Multi-pass membrane protein</topology>
    </subcellularLocation>
</comment>
<dbReference type="CDD" id="cd06261">
    <property type="entry name" value="TM_PBP2"/>
    <property type="match status" value="1"/>
</dbReference>
<feature type="transmembrane region" description="Helical" evidence="11">
    <location>
        <begin position="137"/>
        <end position="159"/>
    </location>
</feature>
<evidence type="ECO:0000256" key="4">
    <source>
        <dbReference type="ARBA" id="ARBA00022596"/>
    </source>
</evidence>
<keyword evidence="7" id="KW-0406">Ion transport</keyword>
<evidence type="ECO:0000256" key="9">
    <source>
        <dbReference type="ARBA" id="ARBA00023136"/>
    </source>
</evidence>
<dbReference type="PANTHER" id="PTHR43163:SF6">
    <property type="entry name" value="DIPEPTIDE TRANSPORT SYSTEM PERMEASE PROTEIN DPPB-RELATED"/>
    <property type="match status" value="1"/>
</dbReference>
<dbReference type="InterPro" id="IPR050045">
    <property type="entry name" value="Opp2B"/>
</dbReference>
<dbReference type="InterPro" id="IPR045621">
    <property type="entry name" value="BPD_transp_1_N"/>
</dbReference>
<evidence type="ECO:0000313" key="14">
    <source>
        <dbReference type="Proteomes" id="UP000002012"/>
    </source>
</evidence>
<dbReference type="Gene3D" id="1.10.3720.10">
    <property type="entry name" value="MetI-like"/>
    <property type="match status" value="1"/>
</dbReference>
<dbReference type="RefSeq" id="WP_013010856.1">
    <property type="nucleotide sequence ID" value="NC_013943.1"/>
</dbReference>
<evidence type="ECO:0000256" key="5">
    <source>
        <dbReference type="ARBA" id="ARBA00022692"/>
    </source>
</evidence>
<name>D4H8J3_DENA2</name>
<keyword evidence="9 11" id="KW-0472">Membrane</keyword>
<evidence type="ECO:0000256" key="7">
    <source>
        <dbReference type="ARBA" id="ARBA00023065"/>
    </source>
</evidence>
<protein>
    <submittedName>
        <fullName evidence="13">Binding-protein-dependent transport systems inner membrane component</fullName>
    </submittedName>
</protein>
<dbReference type="InterPro" id="IPR000515">
    <property type="entry name" value="MetI-like"/>
</dbReference>
<dbReference type="GO" id="GO:0071916">
    <property type="term" value="F:dipeptide transmembrane transporter activity"/>
    <property type="evidence" value="ECO:0007669"/>
    <property type="project" value="TreeGrafter"/>
</dbReference>
<dbReference type="OrthoDB" id="9773683at2"/>
<comment type="similarity">
    <text evidence="10">Belongs to the binding-protein-dependent transport system permease family. OppBC subfamily.</text>
</comment>
<feature type="transmembrane region" description="Helical" evidence="11">
    <location>
        <begin position="102"/>
        <end position="125"/>
    </location>
</feature>
<evidence type="ECO:0000256" key="11">
    <source>
        <dbReference type="RuleBase" id="RU363032"/>
    </source>
</evidence>
<feature type="transmembrane region" description="Helical" evidence="11">
    <location>
        <begin position="280"/>
        <end position="302"/>
    </location>
</feature>
<evidence type="ECO:0000256" key="1">
    <source>
        <dbReference type="ARBA" id="ARBA00004651"/>
    </source>
</evidence>
<keyword evidence="14" id="KW-1185">Reference proteome</keyword>
<keyword evidence="5 11" id="KW-0812">Transmembrane</keyword>
<accession>D4H8J3</accession>
<dbReference type="SUPFAM" id="SSF161098">
    <property type="entry name" value="MetI-like"/>
    <property type="match status" value="1"/>
</dbReference>
<dbReference type="NCBIfam" id="NF045470">
    <property type="entry name" value="Opp2B"/>
    <property type="match status" value="1"/>
</dbReference>
<dbReference type="KEGG" id="dap:Dacet_1573"/>
<dbReference type="EMBL" id="CP001968">
    <property type="protein sequence ID" value="ADD68342.1"/>
    <property type="molecule type" value="Genomic_DNA"/>
</dbReference>
<keyword evidence="8" id="KW-0921">Nickel transport</keyword>
<dbReference type="Proteomes" id="UP000002012">
    <property type="component" value="Chromosome"/>
</dbReference>
<dbReference type="PROSITE" id="PS50928">
    <property type="entry name" value="ABC_TM1"/>
    <property type="match status" value="1"/>
</dbReference>
<evidence type="ECO:0000256" key="8">
    <source>
        <dbReference type="ARBA" id="ARBA00023112"/>
    </source>
</evidence>
<feature type="transmembrane region" description="Helical" evidence="11">
    <location>
        <begin position="238"/>
        <end position="260"/>
    </location>
</feature>
<gene>
    <name evidence="13" type="ordered locus">Dacet_1573</name>
</gene>
<dbReference type="Pfam" id="PF00528">
    <property type="entry name" value="BPD_transp_1"/>
    <property type="match status" value="1"/>
</dbReference>
<feature type="domain" description="ABC transmembrane type-1" evidence="12">
    <location>
        <begin position="98"/>
        <end position="295"/>
    </location>
</feature>
<evidence type="ECO:0000256" key="3">
    <source>
        <dbReference type="ARBA" id="ARBA00022475"/>
    </source>
</evidence>
<dbReference type="AlphaFoldDB" id="D4H8J3"/>
<dbReference type="GO" id="GO:0015099">
    <property type="term" value="F:nickel cation transmembrane transporter activity"/>
    <property type="evidence" value="ECO:0007669"/>
    <property type="project" value="InterPro"/>
</dbReference>
<feature type="transmembrane region" description="Helical" evidence="11">
    <location>
        <begin position="9"/>
        <end position="30"/>
    </location>
</feature>
<dbReference type="STRING" id="522772.Dacet_1573"/>
<dbReference type="GO" id="GO:0005886">
    <property type="term" value="C:plasma membrane"/>
    <property type="evidence" value="ECO:0007669"/>
    <property type="project" value="UniProtKB-SubCell"/>
</dbReference>
<dbReference type="Pfam" id="PF19300">
    <property type="entry name" value="BPD_transp_1_N"/>
    <property type="match status" value="1"/>
</dbReference>